<dbReference type="AlphaFoldDB" id="A0A841FU55"/>
<reference evidence="1 2" key="1">
    <citation type="submission" date="2020-08" db="EMBL/GenBank/DDBJ databases">
        <title>Genomic Encyclopedia of Type Strains, Phase IV (KMG-IV): sequencing the most valuable type-strain genomes for metagenomic binning, comparative biology and taxonomic classification.</title>
        <authorList>
            <person name="Goeker M."/>
        </authorList>
    </citation>
    <scope>NUCLEOTIDE SEQUENCE [LARGE SCALE GENOMIC DNA]</scope>
    <source>
        <strain evidence="1 2">YIM 65646</strain>
    </source>
</reference>
<proteinExistence type="predicted"/>
<dbReference type="RefSeq" id="WP_184788903.1">
    <property type="nucleotide sequence ID" value="NZ_BONT01000046.1"/>
</dbReference>
<keyword evidence="2" id="KW-1185">Reference proteome</keyword>
<sequence length="85" mass="9843">MDRNEYYRACMRMTEELAPTISPKYRGMVTTHDAAGAWDQAVTTLVGALSEEDVPVTEAQKETLRRIYEYLGQPMNYLNEIRIRL</sequence>
<gene>
    <name evidence="1" type="ORF">HNR73_003927</name>
</gene>
<comment type="caution">
    <text evidence="1">The sequence shown here is derived from an EMBL/GenBank/DDBJ whole genome shotgun (WGS) entry which is preliminary data.</text>
</comment>
<accession>A0A841FU55</accession>
<name>A0A841FU55_9ACTN</name>
<evidence type="ECO:0000313" key="1">
    <source>
        <dbReference type="EMBL" id="MBB6036059.1"/>
    </source>
</evidence>
<dbReference type="EMBL" id="JACHGT010000008">
    <property type="protein sequence ID" value="MBB6036059.1"/>
    <property type="molecule type" value="Genomic_DNA"/>
</dbReference>
<organism evidence="1 2">
    <name type="scientific">Phytomonospora endophytica</name>
    <dbReference type="NCBI Taxonomy" id="714109"/>
    <lineage>
        <taxon>Bacteria</taxon>
        <taxon>Bacillati</taxon>
        <taxon>Actinomycetota</taxon>
        <taxon>Actinomycetes</taxon>
        <taxon>Micromonosporales</taxon>
        <taxon>Micromonosporaceae</taxon>
        <taxon>Phytomonospora</taxon>
    </lineage>
</organism>
<evidence type="ECO:0000313" key="2">
    <source>
        <dbReference type="Proteomes" id="UP000548476"/>
    </source>
</evidence>
<protein>
    <submittedName>
        <fullName evidence="1">Uncharacterized protein</fullName>
    </submittedName>
</protein>
<dbReference type="Proteomes" id="UP000548476">
    <property type="component" value="Unassembled WGS sequence"/>
</dbReference>